<gene>
    <name evidence="1" type="ORF">N3K66_007561</name>
</gene>
<proteinExistence type="predicted"/>
<reference evidence="1" key="1">
    <citation type="submission" date="2022-10" db="EMBL/GenBank/DDBJ databases">
        <title>Complete Genome of Trichothecium roseum strain YXFP-22015, a Plant Pathogen Isolated from Citrus.</title>
        <authorList>
            <person name="Wang Y."/>
            <person name="Zhu L."/>
        </authorList>
    </citation>
    <scope>NUCLEOTIDE SEQUENCE</scope>
    <source>
        <strain evidence="1">YXFP-22015</strain>
    </source>
</reference>
<protein>
    <submittedName>
        <fullName evidence="1">Uncharacterized protein</fullName>
    </submittedName>
</protein>
<evidence type="ECO:0000313" key="1">
    <source>
        <dbReference type="EMBL" id="KAI9897705.1"/>
    </source>
</evidence>
<comment type="caution">
    <text evidence="1">The sequence shown here is derived from an EMBL/GenBank/DDBJ whole genome shotgun (WGS) entry which is preliminary data.</text>
</comment>
<evidence type="ECO:0000313" key="2">
    <source>
        <dbReference type="Proteomes" id="UP001163324"/>
    </source>
</evidence>
<dbReference type="Proteomes" id="UP001163324">
    <property type="component" value="Chromosome 7"/>
</dbReference>
<keyword evidence="2" id="KW-1185">Reference proteome</keyword>
<organism evidence="1 2">
    <name type="scientific">Trichothecium roseum</name>
    <dbReference type="NCBI Taxonomy" id="47278"/>
    <lineage>
        <taxon>Eukaryota</taxon>
        <taxon>Fungi</taxon>
        <taxon>Dikarya</taxon>
        <taxon>Ascomycota</taxon>
        <taxon>Pezizomycotina</taxon>
        <taxon>Sordariomycetes</taxon>
        <taxon>Hypocreomycetidae</taxon>
        <taxon>Hypocreales</taxon>
        <taxon>Hypocreales incertae sedis</taxon>
        <taxon>Trichothecium</taxon>
    </lineage>
</organism>
<accession>A0ACC0UVF2</accession>
<name>A0ACC0UVF2_9HYPO</name>
<dbReference type="EMBL" id="CM047946">
    <property type="protein sequence ID" value="KAI9897705.1"/>
    <property type="molecule type" value="Genomic_DNA"/>
</dbReference>
<sequence>MDYVALPKIELHAHLTGSISRQTLRQVWLRKKELGETDLEDPAVVMPDDKHDYNLKTFFPLFSSYIYNLVDDEASVRLTTASVLRDFAADGVAYLELRTTPRPAGALSAAEYVAVVASTIADYNSSSSSNCSYSSISKENNDDQNGTPAQKPTANPLRARLILSIDRRHSSATAFSVLAIAASHPHVVVGIDLCGDPTARSGTFPSSPSSPSSSPSPSSTDKEKHDDKESISIFAPHFLAARKLGLGLTLHFAEAQASSSKAELDELLSWRPDRLGHVIWEDEATRREIVSRSRGGSDGGGGGDGGLCLELCLSCNVKAGMVSGGFEGHHFGTWRAVEGVKVALCTDDVGVFGSPLSNEYRLIAQHFNLDEREIRALARQPIDSIFGGEEEKERLRSIMWT</sequence>